<protein>
    <submittedName>
        <fullName evidence="2">Uncharacterized protein</fullName>
    </submittedName>
</protein>
<feature type="compositionally biased region" description="Low complexity" evidence="1">
    <location>
        <begin position="682"/>
        <end position="693"/>
    </location>
</feature>
<dbReference type="EMBL" id="BOPF01000035">
    <property type="protein sequence ID" value="GIJ50335.1"/>
    <property type="molecule type" value="Genomic_DNA"/>
</dbReference>
<evidence type="ECO:0000313" key="2">
    <source>
        <dbReference type="EMBL" id="GIJ50335.1"/>
    </source>
</evidence>
<dbReference type="RefSeq" id="WP_203903778.1">
    <property type="nucleotide sequence ID" value="NZ_BOPF01000035.1"/>
</dbReference>
<feature type="compositionally biased region" description="Low complexity" evidence="1">
    <location>
        <begin position="577"/>
        <end position="590"/>
    </location>
</feature>
<evidence type="ECO:0000313" key="3">
    <source>
        <dbReference type="Proteomes" id="UP000619260"/>
    </source>
</evidence>
<feature type="compositionally biased region" description="Pro residues" evidence="1">
    <location>
        <begin position="220"/>
        <end position="263"/>
    </location>
</feature>
<feature type="compositionally biased region" description="Gly residues" evidence="1">
    <location>
        <begin position="308"/>
        <end position="317"/>
    </location>
</feature>
<feature type="region of interest" description="Disordered" evidence="1">
    <location>
        <begin position="489"/>
        <end position="595"/>
    </location>
</feature>
<organism evidence="2 3">
    <name type="scientific">Virgisporangium aliadipatigenens</name>
    <dbReference type="NCBI Taxonomy" id="741659"/>
    <lineage>
        <taxon>Bacteria</taxon>
        <taxon>Bacillati</taxon>
        <taxon>Actinomycetota</taxon>
        <taxon>Actinomycetes</taxon>
        <taxon>Micromonosporales</taxon>
        <taxon>Micromonosporaceae</taxon>
        <taxon>Virgisporangium</taxon>
    </lineage>
</organism>
<feature type="region of interest" description="Disordered" evidence="1">
    <location>
        <begin position="619"/>
        <end position="693"/>
    </location>
</feature>
<proteinExistence type="predicted"/>
<evidence type="ECO:0000256" key="1">
    <source>
        <dbReference type="SAM" id="MobiDB-lite"/>
    </source>
</evidence>
<dbReference type="AlphaFoldDB" id="A0A8J4DTM1"/>
<reference evidence="2" key="1">
    <citation type="submission" date="2021-01" db="EMBL/GenBank/DDBJ databases">
        <title>Whole genome shotgun sequence of Virgisporangium aliadipatigenens NBRC 105644.</title>
        <authorList>
            <person name="Komaki H."/>
            <person name="Tamura T."/>
        </authorList>
    </citation>
    <scope>NUCLEOTIDE SEQUENCE</scope>
    <source>
        <strain evidence="2">NBRC 105644</strain>
    </source>
</reference>
<feature type="compositionally biased region" description="Low complexity" evidence="1">
    <location>
        <begin position="503"/>
        <end position="514"/>
    </location>
</feature>
<feature type="region of interest" description="Disordered" evidence="1">
    <location>
        <begin position="215"/>
        <end position="461"/>
    </location>
</feature>
<feature type="compositionally biased region" description="Gly residues" evidence="1">
    <location>
        <begin position="329"/>
        <end position="339"/>
    </location>
</feature>
<gene>
    <name evidence="2" type="ORF">Val02_72210</name>
</gene>
<feature type="compositionally biased region" description="Low complexity" evidence="1">
    <location>
        <begin position="387"/>
        <end position="398"/>
    </location>
</feature>
<comment type="caution">
    <text evidence="2">The sequence shown here is derived from an EMBL/GenBank/DDBJ whole genome shotgun (WGS) entry which is preliminary data.</text>
</comment>
<feature type="compositionally biased region" description="Gly residues" evidence="1">
    <location>
        <begin position="354"/>
        <end position="386"/>
    </location>
</feature>
<accession>A0A8J4DTM1</accession>
<sequence length="693" mass="67780">MVEWKNWQNATEPGATFCPLIPDVQPRDDYVQWAAESRGWRLILASVNGGAAVATKPGHDLAHARVNAASLLEASAAFQEAFNVLTWIGNFLRVHSAAIAGEGRAWQGDAANAFLDHVTHFGKYLERQAEAISDGSGGTHGPHSVPNRLYGAAQVLHWAQTAMYTIDTGWAAIASQNHVGGENGMVSISGTEYEKPMANQMMDVVSTLAPRYAIDLNDVLPPPPPGTTTPQPAPPPPPPTAPPPVPSPPPVPPPGAGPGPVPAPDLDLGSVPPPGLDTDVPTPGDLPPGFGSAGGADVVPPVIPPPTGAGGGTGSGGFVPPVVPPLPGSAGGSGTGLGSGVNRPVVPKPEAPGAGVGSGPGLGLGLPGSGLPGAGTPGAGTPGSGTPGSATPGAGVAPPMMPGMPGSPGAPGVGSGSGLPDAPDANGLLDGDEDNWVTGAGGGFGAPDAPGGALAGGSGLDGLRPPVVDSPVASELRGGVPAVGGPMMPGMPGSPGAPGGGNAAAPPEAPDANGLLDGDGSDWFSGADEAYLPEAPTGAFAGGGGLAGLRPVEAPSEPPAPATGDVAFLPGPPPAPAVGGSPGPRRVPASAAGDDVPAPGTFTVAGAAVIGTAAVRPAVEDRDPVERPDAAEPLHEEAAAWRYPPAVVQPPPGDVRVPVLRPDERVDTSAWDDVTDAERLTADAGPAAAEAER</sequence>
<dbReference type="Proteomes" id="UP000619260">
    <property type="component" value="Unassembled WGS sequence"/>
</dbReference>
<keyword evidence="3" id="KW-1185">Reference proteome</keyword>
<name>A0A8J4DTM1_9ACTN</name>
<feature type="compositionally biased region" description="Basic and acidic residues" evidence="1">
    <location>
        <begin position="619"/>
        <end position="639"/>
    </location>
</feature>